<gene>
    <name evidence="12" type="ORF">EYZ11_005044</name>
</gene>
<dbReference type="STRING" id="1220188.A0A4S3JIY5"/>
<dbReference type="GO" id="GO:0005524">
    <property type="term" value="F:ATP binding"/>
    <property type="evidence" value="ECO:0007669"/>
    <property type="project" value="UniProtKB-KW"/>
</dbReference>
<dbReference type="FunFam" id="3.40.50.300:FF:000582">
    <property type="entry name" value="Midasin"/>
    <property type="match status" value="1"/>
</dbReference>
<evidence type="ECO:0000313" key="12">
    <source>
        <dbReference type="EMBL" id="THC95489.1"/>
    </source>
</evidence>
<dbReference type="PIRSF" id="PIRSF010340">
    <property type="entry name" value="Midasin"/>
    <property type="match status" value="1"/>
</dbReference>
<protein>
    <recommendedName>
        <fullName evidence="4 9">Midasin</fullName>
    </recommendedName>
</protein>
<sequence length="4948" mass="553006">MGARPAYERILNESQVYEQLPDEIAALIRTASGTQYLNALAVGASRPECTEGFFCIYEPIFVDLAAQWLLSDTHLNQIDVLCAFARILPFAPYLRSFASQYATSRAGPLSALAASDEQALIQLDDYTTRTLLLAVFRLLSYDLEVFSNAVSPSRLQLFFRHRNPSVRYLAVRCFALYMRAADAATEKLIRANIADDVFEGDWEGIIIDYRFLGLWEERRWEIFGQRVQIARSNRSYLESLSQVESLRDYFTTRTAEVCGVLIPRLNAKLPPSSSSMVKTPTAVGNLRKIATGLTTSRPLLLIGLPNSGKTSLVNDIAATMGQSESMVTLHLNEQTDAKSLLGMYSTSPTTGSFAWQPGVLTKAAREGRWILIEDLDRAPSEVIALILPIIEKGELTIASRKERIKCAEGFKIIATMKSSYNIAGEEVAPNTTILGSRLWQRVQVDSLSIEEIREVILQKFPLLKSRIQTIMSVFQNLCSSFHGSLAIKSSQGRTPGLRDLIKLCSRMHKRLQHLGVKSGYEATPEGADDEIFLDFVDIFLRYIPEKSLADSLALVIAAALQISPQRAHFCLHERIPAYSDQGNSLVLGREICRKIKVRGGSISKLDSASSRFASTRAAVCLMEQVAAAVQMAEPVLLVGETGIGKTTVIQQLATLMRQKLTVVNLSQQSESSDLLGGYKPVNIRTMAVPMLDEFNAAFELTFSAKKNQKFLSSVAKSVTTGNWVRLVTLWHEAVRLADGVFNSDHSPSQKRARGEEQPTKKRKVDSPKYQQLRQRWERFAVQLNDFEAQVSQGDAKFTFAFVQGKIVRALRNGEWVLLDEVNLASPDTLENIASLLHHGSDGTPSVLLSEAGDVERVFGHPDFRIFGAMNPATDAGKKDLPPGLRSRFTEVYVHSPDNELEDLLSLIQKYLGDLALSDSRIVSDLAHLYMETKKLSNENKLTDGAGQRPHFSIRTLVRALIYVTDHAHVYGLRRAVFEGFSMSFLTVLSQESERLLTPLLEWHIFSSTKNARALLGQTPKPPNDGYAYVQFKHYWMRQGNSMPEEQPHYIITPFIEKNLKNLVRASSTRRFPVLLQGPTSAGKTSMIEYLAKVSGNKFVRINNHEHTDLQEYLGSYVSDEDGTLRYQEGIMVEALRNGYWIVLDELNLAPSDVLEALNRLLDDNRELFIPETQEVVLPHPNFMLFATQNPAGLYGGRKVLSRAFRNRFLELHFDDIPESELEFILKERSQIAPSFCTRIVSVYRKLSLLRQANRLFEQKNSFATLRDLFRWALRQADDREQLAINGFMLLAERVRNPQERAAVKSVIEEVMKVRIDEDVVFSSSELEKRAPLLNKLAPGIVWTKAMRRLFILVSAALENNEPVLLVGETGCGKTQLCQAVAEAYKKQLLIVNAHVNLETGDLIGAQRPVRNRSAIEQQLLVDLQSINAENVGSSSLEELKQAFSAMSADEKKAHNPELIRQIEKNIGRTNALFEWSDGSLITAMRTGQFFLLDEISLADDSVLERLNSVLEPHRSILLAEKGPVDSMVVASDGFQFLSTMNPGGDYGKRELSAALRNRMTEIWAPQLSEDDDILPILQMKLALKSEKVPKAMLQFAKWFKWTFQNSSAETLSIRDLLAWVDFVNKCHVIDPLFAIVQGAAMVFIDTLGANPAAMLATTLHNLEENRQRCLAKLQELFDVDAAGIYCQQSTIDVESGSLRVGPFVLGINGPATPDPEFIMDAPTTIANSVRIARGLQLPKPILLEGSPGVGKTTLVTALAKALGKPLTRINLSEQTDLTDLFGSDVPVEGGDVGQFTWRDAPFLQAMQRGDWVLLDEMNLASQSVLEGLNACLDHRQMVYVAELDQTFKRHPDFVLFAAQNPHHQGGGRKGLPASFVNRFTVVYADSFTKSDLKRICTNLFPRSPSSQTDALVDFVSRLNTAIVEERRLGSVGGPWEVNLRDIQRWLQLADRGSLQIPAVNFLDVIISQRFRSQEDRHLVARIYEQVFGVSQEAAQSYYHNLTPDYMQVGFGMMQRNPSLQQTPEPQMKILPRDLPVLESLMLCIEQSWPSILVGSSGCGKTTLIRKLAAVNGASLVELALSADTDTMDLIGGFEQIDYKREVSSLLEEVSLLLRQYIISMYSSWGDFNEDTTFLRLFERLQCPEASLDTICISLTALVRLHPEKSLERLLLQAQDILERSKQSDKMKVGFEWTEGMLTQAVQYGHWVVLDNANLCNPSVLDRLNSLAEPNGVLILNEQRTEDGSARVIKPHPNFRLFLTVDPRHGELSRAMRNRCVEICFLPQEDGIIANTFTPSYTCQSFLYRLRSVWNFDSATTTENISPLLYEVCVDHLSTVDLAYLQRSLEFFLPYCSNPVKDLLTSTLSQYVSVVLDNTDWKPLSCTGTVALGGASLAIQGPSQPFHPLVNEPLASVLRKGLSFASLIILAHLQDCKLDLYRLRQDLQRADESGKRLKPSQMSRLERSLASRRIPSLMKDSTQPAGSFLSDCGQAVYEFIQGLDHDALHAPKLVPALRGIINYSADVLRLMAANEVDEGEFQVYLQIGRELCASLANSWARAEPLAFELSQALSRFHENWSLKTGLSMQRMWEEWRPATPGTQNKLKSVLELERVASKFTHIAVMTRLDLSKLSRVRDSLINAQYSILLDGADEGQLVQVSFGFFVSSVVYIFHYQLNSSYARLRILTLGQGLKQTVTELANVTQNFEAVQNLYFVDEFEALCQYHDISSVFRGKESAEQVIRSILPLLAGRAARPLDASISQTHVPNILHRLSLFAGSERSSAFGAAINGTFSLTLLAKLAFVDLTSLGQMDALEVEKQTLSKSLSLSSHEIAIDQYKSLRQVLSRLALELVIIHREFFEPQSFEQLVAALNTVMEQGTFNGAQVLEVHLEKGLPNDHYFKYFAERALPNVVASLMTHSVHKEYAGSTGAAAVLLAVTLLRLFVPDKPFDPSLSLVVQQRRHAQRTSELSMKAEAISSYELGFSGQSSNMRYEILQEQLRDLGSAPPPSSITRPQISELGILHGELSSLVRSVLDRHPENIINAPIEKASEELVNLIRDNIRQLSQRLSENYRSYDDLTTPIVRFLQILDLGLVLVSNRFQQRNEMQIVKTVSDRTPFLGGRLHPISAFGHQTFDTNPKRAVELWFHELSSLQVAGNADATVLSTQAGHKALRQLFEQFHVLWKVKLREDQEEEAQKSELYHYRGSWEDSEEVDEKELHQLFPTYDDDSAEEGEKTTSIDPKAMSIRLASLHSKLFQSEDPAGVLSTYVKQSATLLGSIWSQKDGCTSQVHPKEHLSGILLLLEDSINKTPGTGNNYNFYTDANIGEARRLCALTLSVQSRFIQIQRSWPDHAVLEDVIQCCKEILQFKHSEPVAKFITKVEKLHSLVHEWQLVASKEYSAASLYDEITSLTISWRRLELSTWAKLLEIEKEKCEQDVGTWWFVAYEAIFGAPVQIAESGQTDLNDHILEVISTLEKFFHSTTLGQYSARLQLVKDFRSLLLLYTQDLPPLEKLVSALDNFIQHYTQYEPVVHKLLSEKRAALERDIKEQIQLASWKDTNIVALKESARRSHFKLFKLVRKYRDMLAQPVQHILEQDMPDDNEEPNCTIEGSTLSSASFPGSIGVCQKAENVWLKRPPRFRDPEGTVRNMTHMYVSNSTEFDVSGDLESFVKFVVESIKEFKSQTPNVLTEENKDTVQHLKVQKRRFYADTLRRVLEMGIKRNASTNLMESQASVAQVLATSPALESVTQVAGISKSSDLYFHRLLDLLPRIREASRNYSEDLSNVEVSRSSGSLEHLLFLIRRQRAIISPAISGLHTLQLTLIKAANLWDLGSASVFRTHQEFSDEKQAVSRAVSWLTPILGLAATIVELHSKFSGTDSLGISNGLRSWKETFDCLGKSLRSLPATPQGVSSQSHKKTLDEASSSFTALNYQIAQWTQVRPDLSFALAQITPWIDIKPQAFEWKHTGNGLAIGDFDGRLLAAVDKILISLQKLKEVPSLVASPGLLSRSDDFFSRAVKAIHLADVNSSLDSVLETLQHLQADGDSSIPFAVALIASLLPIMNKYYYICQDILNRFLTVHQATCKMSYVLAKSFTKIASEGFCSPADASTDEGKSRQLEGGTGLGDGEGAEDISKDVEQDEDLSELAQQQNEKPKEDMDESADAVNMDQEDLEGDEGEHKEDDDQEKGESDEESDGDIDEEVGSVDDLDASAVDEKMWDGAHDEQQKETENEQGKGVSESDEQTAAQEEKKDNKGDEKKEGEGDEEEEEDEEETPDEEGEAVGREDMEITDPHAKEEDALDLPEEMQLDGDEKGDEEGSESDDGLDDGLSDSGPAAEEEQQFDGQEDTLDNDGMEQAGEEELEIDQAEEANENDNMADAEPEGDEEEDAPGEEPEETQTDDLLIQRDENENAEEELAPSEAVNGGLGADQDQNQEKGASGNAQQENGSSDQSADKQQTGASKEGDDNERHRDAGGADDSNPDDPQVQAFQKLGDILDEWHRRQKEIKDSSKLKEDKTQNPLPEDADMADADFEHLADQDDVADTQALGQANEEQAKALDQNKGVESDIKPNDNEQIPDAPDERQDIPDNKLEDDMQLDQGPAPSDGQSAGALIPGSSHAQERTTEALDQQEAEELDEVDAHLAAIHLSSTLPPLTPRDEAQRLWSHYESVTNDLSLSLTEQLRLILAPTLATKLRGDFRTGKRLNIKRIIPYIASQYKRDKIWMRRSIPSKRNYQIMLAVDDSKSMLESGSGQLAFETLALVSKSLSMLEAGDLCVLGFGSEDHVRVAHEFGKPFSSEAGVQVFQHFSYQQTGTNVRKLIADSIALFREARWKQTPGGGNADLWQLELIISDGICEDHDTIRHLVRQAQEERIMIVFIIVDAVKGSSILDLSQASFEPDIENGTGGMKLKMKRYLEGFPFPYYLVVRDVRELPAVLATALKQWFAEVVDVSS</sequence>
<dbReference type="InterPro" id="IPR012099">
    <property type="entry name" value="Midasin"/>
</dbReference>
<feature type="compositionally biased region" description="Acidic residues" evidence="10">
    <location>
        <begin position="4332"/>
        <end position="4395"/>
    </location>
</feature>
<feature type="compositionally biased region" description="Basic and acidic residues" evidence="10">
    <location>
        <begin position="4458"/>
        <end position="4470"/>
    </location>
</feature>
<dbReference type="Pfam" id="PF21108">
    <property type="entry name" value="MDN1_4th"/>
    <property type="match status" value="1"/>
</dbReference>
<feature type="compositionally biased region" description="Basic and acidic residues" evidence="10">
    <location>
        <begin position="4277"/>
        <end position="4293"/>
    </location>
</feature>
<evidence type="ECO:0000256" key="6">
    <source>
        <dbReference type="ARBA" id="ARBA00022840"/>
    </source>
</evidence>
<dbReference type="CDD" id="cd00009">
    <property type="entry name" value="AAA"/>
    <property type="match status" value="1"/>
</dbReference>
<dbReference type="InterPro" id="IPR027417">
    <property type="entry name" value="P-loop_NTPase"/>
</dbReference>
<dbReference type="GO" id="GO:0000055">
    <property type="term" value="P:ribosomal large subunit export from nucleus"/>
    <property type="evidence" value="ECO:0007669"/>
    <property type="project" value="TreeGrafter"/>
</dbReference>
<name>A0A4S3JIY5_9EURO</name>
<feature type="compositionally biased region" description="Basic and acidic residues" evidence="10">
    <location>
        <begin position="4243"/>
        <end position="4257"/>
    </location>
</feature>
<evidence type="ECO:0000256" key="4">
    <source>
        <dbReference type="ARBA" id="ARBA00017143"/>
    </source>
</evidence>
<dbReference type="FunFam" id="3.40.50.300:FF:001368">
    <property type="entry name" value="Midasin"/>
    <property type="match status" value="1"/>
</dbReference>
<keyword evidence="8 9" id="KW-0539">Nucleus</keyword>
<evidence type="ECO:0000256" key="9">
    <source>
        <dbReference type="PIRNR" id="PIRNR010340"/>
    </source>
</evidence>
<dbReference type="EMBL" id="SOSA01000155">
    <property type="protein sequence ID" value="THC95489.1"/>
    <property type="molecule type" value="Genomic_DNA"/>
</dbReference>
<feature type="compositionally biased region" description="Basic and acidic residues" evidence="10">
    <location>
        <begin position="4493"/>
        <end position="4513"/>
    </location>
</feature>
<keyword evidence="7 9" id="KW-0143">Chaperone</keyword>
<dbReference type="SMART" id="SM00382">
    <property type="entry name" value="AAA"/>
    <property type="match status" value="6"/>
</dbReference>
<dbReference type="Pfam" id="PF07728">
    <property type="entry name" value="AAA_5"/>
    <property type="match status" value="9"/>
</dbReference>
<comment type="function">
    <text evidence="9">Nuclear chaperone required for maturation and nuclear export of pre-60S ribosome subunits.</text>
</comment>
<dbReference type="SUPFAM" id="SSF52540">
    <property type="entry name" value="P-loop containing nucleoside triphosphate hydrolases"/>
    <property type="match status" value="6"/>
</dbReference>
<feature type="compositionally biased region" description="Acidic residues" evidence="10">
    <location>
        <begin position="4258"/>
        <end position="4276"/>
    </location>
</feature>
<keyword evidence="13" id="KW-1185">Reference proteome</keyword>
<evidence type="ECO:0000256" key="10">
    <source>
        <dbReference type="SAM" id="MobiDB-lite"/>
    </source>
</evidence>
<dbReference type="FunFam" id="3.40.50.300:FF:000142">
    <property type="entry name" value="Midasin"/>
    <property type="match status" value="1"/>
</dbReference>
<evidence type="ECO:0000256" key="3">
    <source>
        <dbReference type="ARBA" id="ARBA00007188"/>
    </source>
</evidence>
<dbReference type="FunFam" id="3.40.50.300:FF:001861">
    <property type="entry name" value="Midasin"/>
    <property type="match status" value="1"/>
</dbReference>
<evidence type="ECO:0000259" key="11">
    <source>
        <dbReference type="PROSITE" id="PS50234"/>
    </source>
</evidence>
<dbReference type="Proteomes" id="UP000308092">
    <property type="component" value="Unassembled WGS sequence"/>
</dbReference>
<feature type="compositionally biased region" description="Acidic residues" evidence="10">
    <location>
        <begin position="4153"/>
        <end position="4172"/>
    </location>
</feature>
<dbReference type="GO" id="GO:0005730">
    <property type="term" value="C:nucleolus"/>
    <property type="evidence" value="ECO:0007669"/>
    <property type="project" value="UniProtKB-SubCell"/>
</dbReference>
<evidence type="ECO:0000256" key="1">
    <source>
        <dbReference type="ARBA" id="ARBA00004604"/>
    </source>
</evidence>
<dbReference type="PANTHER" id="PTHR48103:SF2">
    <property type="entry name" value="MIDASIN"/>
    <property type="match status" value="1"/>
</dbReference>
<feature type="region of interest" description="Disordered" evidence="10">
    <location>
        <begin position="4102"/>
        <end position="4629"/>
    </location>
</feature>
<feature type="compositionally biased region" description="Basic and acidic residues" evidence="10">
    <location>
        <begin position="4558"/>
        <end position="4568"/>
    </location>
</feature>
<dbReference type="PANTHER" id="PTHR48103">
    <property type="entry name" value="MIDASIN-RELATED"/>
    <property type="match status" value="1"/>
</dbReference>
<dbReference type="GO" id="GO:0016887">
    <property type="term" value="F:ATP hydrolysis activity"/>
    <property type="evidence" value="ECO:0007669"/>
    <property type="project" value="InterPro"/>
</dbReference>
<keyword evidence="6 9" id="KW-0067">ATP-binding</keyword>
<comment type="subcellular location">
    <subcellularLocation>
        <location evidence="1">Nucleus</location>
        <location evidence="1">Nucleolus</location>
    </subcellularLocation>
    <subcellularLocation>
        <location evidence="2">Nucleus</location>
        <location evidence="2">Nucleoplasm</location>
    </subcellularLocation>
</comment>
<keyword evidence="5 9" id="KW-0547">Nucleotide-binding</keyword>
<dbReference type="FunFam" id="3.40.50.300:FF:001205">
    <property type="entry name" value="Midasin"/>
    <property type="match status" value="1"/>
</dbReference>
<dbReference type="InterPro" id="IPR041190">
    <property type="entry name" value="Midasin_AAA_lid_5"/>
</dbReference>
<dbReference type="InterPro" id="IPR011704">
    <property type="entry name" value="ATPase_dyneun-rel_AAA"/>
</dbReference>
<dbReference type="GO" id="GO:0005654">
    <property type="term" value="C:nucleoplasm"/>
    <property type="evidence" value="ECO:0007669"/>
    <property type="project" value="UniProtKB-SubCell"/>
</dbReference>
<dbReference type="VEuPathDB" id="FungiDB:EYZ11_005044"/>
<organism evidence="12 13">
    <name type="scientific">Aspergillus tanneri</name>
    <dbReference type="NCBI Taxonomy" id="1220188"/>
    <lineage>
        <taxon>Eukaryota</taxon>
        <taxon>Fungi</taxon>
        <taxon>Dikarya</taxon>
        <taxon>Ascomycota</taxon>
        <taxon>Pezizomycotina</taxon>
        <taxon>Eurotiomycetes</taxon>
        <taxon>Eurotiomycetidae</taxon>
        <taxon>Eurotiales</taxon>
        <taxon>Aspergillaceae</taxon>
        <taxon>Aspergillus</taxon>
        <taxon>Aspergillus subgen. Circumdati</taxon>
    </lineage>
</organism>
<dbReference type="Gene3D" id="3.40.50.300">
    <property type="entry name" value="P-loop containing nucleotide triphosphate hydrolases"/>
    <property type="match status" value="7"/>
</dbReference>
<accession>A0A4S3JIY5</accession>
<reference evidence="12 13" key="1">
    <citation type="submission" date="2019-03" db="EMBL/GenBank/DDBJ databases">
        <title>The genome sequence of a newly discovered highly antifungal drug resistant Aspergillus species, Aspergillus tanneri NIH 1004.</title>
        <authorList>
            <person name="Mounaud S."/>
            <person name="Singh I."/>
            <person name="Joardar V."/>
            <person name="Pakala S."/>
            <person name="Pakala S."/>
            <person name="Venepally P."/>
            <person name="Hoover J."/>
            <person name="Nierman W."/>
            <person name="Chung J."/>
            <person name="Losada L."/>
        </authorList>
    </citation>
    <scope>NUCLEOTIDE SEQUENCE [LARGE SCALE GENOMIC DNA]</scope>
    <source>
        <strain evidence="12 13">NIH1004</strain>
    </source>
</reference>
<dbReference type="GO" id="GO:0030687">
    <property type="term" value="C:preribosome, large subunit precursor"/>
    <property type="evidence" value="ECO:0007669"/>
    <property type="project" value="TreeGrafter"/>
</dbReference>
<evidence type="ECO:0000313" key="13">
    <source>
        <dbReference type="Proteomes" id="UP000308092"/>
    </source>
</evidence>
<dbReference type="SUPFAM" id="SSF53300">
    <property type="entry name" value="vWA-like"/>
    <property type="match status" value="1"/>
</dbReference>
<comment type="similarity">
    <text evidence="3 9">Belongs to the midasin family.</text>
</comment>
<evidence type="ECO:0000256" key="8">
    <source>
        <dbReference type="ARBA" id="ARBA00023242"/>
    </source>
</evidence>
<dbReference type="PRINTS" id="PR00830">
    <property type="entry name" value="ENDOLAPTASE"/>
</dbReference>
<feature type="compositionally biased region" description="Acidic residues" evidence="10">
    <location>
        <begin position="4179"/>
        <end position="4205"/>
    </location>
</feature>
<feature type="compositionally biased region" description="Polar residues" evidence="10">
    <location>
        <begin position="4436"/>
        <end position="4456"/>
    </location>
</feature>
<comment type="caution">
    <text evidence="12">The sequence shown here is derived from an EMBL/GenBank/DDBJ whole genome shotgun (WGS) entry which is preliminary data.</text>
</comment>
<evidence type="ECO:0000256" key="7">
    <source>
        <dbReference type="ARBA" id="ARBA00023186"/>
    </source>
</evidence>
<dbReference type="InterPro" id="IPR002035">
    <property type="entry name" value="VWF_A"/>
</dbReference>
<dbReference type="GO" id="GO:0000027">
    <property type="term" value="P:ribosomal large subunit assembly"/>
    <property type="evidence" value="ECO:0007669"/>
    <property type="project" value="InterPro"/>
</dbReference>
<dbReference type="InterPro" id="IPR036465">
    <property type="entry name" value="vWFA_dom_sf"/>
</dbReference>
<dbReference type="PROSITE" id="PS50234">
    <property type="entry name" value="VWFA"/>
    <property type="match status" value="1"/>
</dbReference>
<feature type="compositionally biased region" description="Basic and acidic residues" evidence="10">
    <location>
        <begin position="4576"/>
        <end position="4589"/>
    </location>
</feature>
<feature type="region of interest" description="Disordered" evidence="10">
    <location>
        <begin position="741"/>
        <end position="767"/>
    </location>
</feature>
<evidence type="ECO:0000256" key="5">
    <source>
        <dbReference type="ARBA" id="ARBA00022741"/>
    </source>
</evidence>
<dbReference type="InterPro" id="IPR048617">
    <property type="entry name" value="MDN1_AAA_lid_4"/>
</dbReference>
<feature type="compositionally biased region" description="Basic and acidic residues" evidence="10">
    <location>
        <begin position="4209"/>
        <end position="4229"/>
    </location>
</feature>
<feature type="domain" description="VWFA" evidence="11">
    <location>
        <begin position="4731"/>
        <end position="4936"/>
    </location>
</feature>
<evidence type="ECO:0000256" key="2">
    <source>
        <dbReference type="ARBA" id="ARBA00004642"/>
    </source>
</evidence>
<feature type="compositionally biased region" description="Acidic residues" evidence="10">
    <location>
        <begin position="4294"/>
        <end position="4325"/>
    </location>
</feature>
<dbReference type="Pfam" id="PF17865">
    <property type="entry name" value="AAA_lid_5"/>
    <property type="match status" value="1"/>
</dbReference>
<dbReference type="Pfam" id="PF17867">
    <property type="entry name" value="AAA_lid_7"/>
    <property type="match status" value="3"/>
</dbReference>
<proteinExistence type="inferred from homology"/>
<dbReference type="InterPro" id="IPR040848">
    <property type="entry name" value="AAA_lid_7"/>
</dbReference>
<dbReference type="InterPro" id="IPR003593">
    <property type="entry name" value="AAA+_ATPase"/>
</dbReference>